<feature type="domain" description="Transposase InsH N-terminal" evidence="3">
    <location>
        <begin position="20"/>
        <end position="109"/>
    </location>
</feature>
<name>A0A8J4H397_9BACL</name>
<evidence type="ECO:0008006" key="6">
    <source>
        <dbReference type="Google" id="ProtNLM"/>
    </source>
</evidence>
<dbReference type="AlphaFoldDB" id="A0A8J4H397"/>
<feature type="compositionally biased region" description="Basic and acidic residues" evidence="1">
    <location>
        <begin position="252"/>
        <end position="274"/>
    </location>
</feature>
<organism evidence="4 5">
    <name type="scientific">Xylanibacillus composti</name>
    <dbReference type="NCBI Taxonomy" id="1572762"/>
    <lineage>
        <taxon>Bacteria</taxon>
        <taxon>Bacillati</taxon>
        <taxon>Bacillota</taxon>
        <taxon>Bacilli</taxon>
        <taxon>Bacillales</taxon>
        <taxon>Paenibacillaceae</taxon>
        <taxon>Xylanibacillus</taxon>
    </lineage>
</organism>
<dbReference type="Pfam" id="PF01609">
    <property type="entry name" value="DDE_Tnp_1"/>
    <property type="match status" value="1"/>
</dbReference>
<gene>
    <name evidence="4" type="ORF">XYCOK13_28880</name>
</gene>
<evidence type="ECO:0000259" key="3">
    <source>
        <dbReference type="Pfam" id="PF05598"/>
    </source>
</evidence>
<proteinExistence type="predicted"/>
<comment type="caution">
    <text evidence="4">The sequence shown here is derived from an EMBL/GenBank/DDBJ whole genome shotgun (WGS) entry which is preliminary data.</text>
</comment>
<feature type="domain" description="Transposase IS4-like" evidence="2">
    <location>
        <begin position="339"/>
        <end position="575"/>
    </location>
</feature>
<dbReference type="InterPro" id="IPR008490">
    <property type="entry name" value="Transposase_InsH_N"/>
</dbReference>
<dbReference type="PANTHER" id="PTHR33408">
    <property type="entry name" value="TRANSPOSASE"/>
    <property type="match status" value="1"/>
</dbReference>
<dbReference type="EMBL" id="BOVK01000039">
    <property type="protein sequence ID" value="GIQ70064.1"/>
    <property type="molecule type" value="Genomic_DNA"/>
</dbReference>
<dbReference type="Pfam" id="PF05598">
    <property type="entry name" value="DUF772"/>
    <property type="match status" value="1"/>
</dbReference>
<evidence type="ECO:0000259" key="2">
    <source>
        <dbReference type="Pfam" id="PF01609"/>
    </source>
</evidence>
<feature type="compositionally biased region" description="Basic and acidic residues" evidence="1">
    <location>
        <begin position="327"/>
        <end position="338"/>
    </location>
</feature>
<feature type="region of interest" description="Disordered" evidence="1">
    <location>
        <begin position="252"/>
        <end position="293"/>
    </location>
</feature>
<evidence type="ECO:0000313" key="5">
    <source>
        <dbReference type="Proteomes" id="UP000677918"/>
    </source>
</evidence>
<feature type="region of interest" description="Disordered" evidence="1">
    <location>
        <begin position="318"/>
        <end position="338"/>
    </location>
</feature>
<dbReference type="GO" id="GO:0004803">
    <property type="term" value="F:transposase activity"/>
    <property type="evidence" value="ECO:0007669"/>
    <property type="project" value="InterPro"/>
</dbReference>
<keyword evidence="5" id="KW-1185">Reference proteome</keyword>
<sequence length="596" mass="67932">MFKIRYKSFDQFSFIDHAMYSKLPRHPFYCSVKEMIDFSFADQICSVLYSERGQRPYAPSLKLKIHLVQAYENISDRNMENRIVGDLFIKRSLDLPADFFGFDHSTIGLDRDRMGEAMFQACHLYILAQLYSKHLWGETNERWIIDSFPAHINVRRCGAFRLIKRAMIQLVKHMKRTAPASVLSAAKSLQLDALRVRLHSESPVAEQMLAFSKLVTQAYGLLYWFQHENIVPLLKEWKNYERSQELQEILRRVLSENSRPHRPDPGPEDGRENEDTGADEQNTDGNAESLPPAETAVDVEQDGTTTAIHEEVKAELHAGQEETAEVVYEKTPRKQRPSDRIVRVDAPEVRTGVKNKSTPITGFKIQNMCTEDGVILNVRVVPSNEHDQDAMIEMVSEVQQFLGMAPQVMIGDTAYGHGKKREAMASRNITLVAPVAEPKNSTGKFDISLFTYDPQKDVFTCPQGAETVRKNRNRTLEGTQYFFDSKSCTRCALRTQCTTSEKKGRSVFRSDYAVTYEGAKKFNESVEGKETLAKRCVVERKNKELKNDCGLGRTHLKRRNTLQVKSFLAAIVVNLKHAIRVQTTPKPGVLRRAKMA</sequence>
<dbReference type="InterPro" id="IPR002559">
    <property type="entry name" value="Transposase_11"/>
</dbReference>
<protein>
    <recommendedName>
        <fullName evidence="6">Transposase</fullName>
    </recommendedName>
</protein>
<dbReference type="PANTHER" id="PTHR33408:SF2">
    <property type="entry name" value="TRANSPOSASE DDE DOMAIN-CONTAINING PROTEIN"/>
    <property type="match status" value="1"/>
</dbReference>
<reference evidence="4" key="1">
    <citation type="submission" date="2021-04" db="EMBL/GenBank/DDBJ databases">
        <title>Draft genome sequence of Xylanibacillus composti strain K13.</title>
        <authorList>
            <person name="Uke A."/>
            <person name="Chhe C."/>
            <person name="Baramee S."/>
            <person name="Kosugi A."/>
        </authorList>
    </citation>
    <scope>NUCLEOTIDE SEQUENCE</scope>
    <source>
        <strain evidence="4">K13</strain>
    </source>
</reference>
<accession>A0A8J4H397</accession>
<dbReference type="GO" id="GO:0003677">
    <property type="term" value="F:DNA binding"/>
    <property type="evidence" value="ECO:0007669"/>
    <property type="project" value="InterPro"/>
</dbReference>
<evidence type="ECO:0000256" key="1">
    <source>
        <dbReference type="SAM" id="MobiDB-lite"/>
    </source>
</evidence>
<dbReference type="GO" id="GO:0006313">
    <property type="term" value="P:DNA transposition"/>
    <property type="evidence" value="ECO:0007669"/>
    <property type="project" value="InterPro"/>
</dbReference>
<dbReference type="Proteomes" id="UP000677918">
    <property type="component" value="Unassembled WGS sequence"/>
</dbReference>
<evidence type="ECO:0000313" key="4">
    <source>
        <dbReference type="EMBL" id="GIQ70064.1"/>
    </source>
</evidence>